<evidence type="ECO:0000256" key="1">
    <source>
        <dbReference type="ARBA" id="ARBA00009743"/>
    </source>
</evidence>
<dbReference type="InterPro" id="IPR017853">
    <property type="entry name" value="GH"/>
</dbReference>
<dbReference type="InterPro" id="IPR013780">
    <property type="entry name" value="Glyco_hydro_b"/>
</dbReference>
<dbReference type="EMBL" id="SGIS01000043">
    <property type="protein sequence ID" value="RZF60945.1"/>
    <property type="molecule type" value="Genomic_DNA"/>
</dbReference>
<comment type="similarity">
    <text evidence="1 5">Belongs to the glycosyl hydrolase 27 family.</text>
</comment>
<keyword evidence="2" id="KW-0732">Signal</keyword>
<evidence type="ECO:0000256" key="3">
    <source>
        <dbReference type="ARBA" id="ARBA00022801"/>
    </source>
</evidence>
<dbReference type="SUPFAM" id="SSF51445">
    <property type="entry name" value="(Trans)glycosidases"/>
    <property type="match status" value="1"/>
</dbReference>
<dbReference type="Pfam" id="PF08305">
    <property type="entry name" value="NPCBM"/>
    <property type="match status" value="1"/>
</dbReference>
<evidence type="ECO:0000256" key="2">
    <source>
        <dbReference type="ARBA" id="ARBA00022729"/>
    </source>
</evidence>
<comment type="caution">
    <text evidence="7">The sequence shown here is derived from an EMBL/GenBank/DDBJ whole genome shotgun (WGS) entry which is preliminary data.</text>
</comment>
<reference evidence="7 8" key="1">
    <citation type="submission" date="2019-02" db="EMBL/GenBank/DDBJ databases">
        <authorList>
            <person name="Li Y."/>
        </authorList>
    </citation>
    <scope>NUCLEOTIDE SEQUENCE [LARGE SCALE GENOMIC DNA]</scope>
    <source>
        <strain evidence="7 8">3-7</strain>
    </source>
</reference>
<dbReference type="GO" id="GO:0004557">
    <property type="term" value="F:alpha-galactosidase activity"/>
    <property type="evidence" value="ECO:0007669"/>
    <property type="project" value="UniProtKB-EC"/>
</dbReference>
<accession>A0A4Q6XMZ5</accession>
<dbReference type="InterPro" id="IPR038637">
    <property type="entry name" value="NPCBM_sf"/>
</dbReference>
<dbReference type="SUPFAM" id="SSF51011">
    <property type="entry name" value="Glycosyl hydrolase domain"/>
    <property type="match status" value="1"/>
</dbReference>
<keyword evidence="3 5" id="KW-0378">Hydrolase</keyword>
<dbReference type="OrthoDB" id="9807519at2"/>
<comment type="catalytic activity">
    <reaction evidence="5">
        <text>Hydrolysis of terminal, non-reducing alpha-D-galactose residues in alpha-D-galactosides, including galactose oligosaccharides, galactomannans and galactolipids.</text>
        <dbReference type="EC" id="3.2.1.22"/>
    </reaction>
</comment>
<dbReference type="Proteomes" id="UP000292085">
    <property type="component" value="Unassembled WGS sequence"/>
</dbReference>
<dbReference type="Gene3D" id="3.20.20.70">
    <property type="entry name" value="Aldolase class I"/>
    <property type="match status" value="1"/>
</dbReference>
<keyword evidence="5" id="KW-1015">Disulfide bond</keyword>
<dbReference type="GO" id="GO:0005975">
    <property type="term" value="P:carbohydrate metabolic process"/>
    <property type="evidence" value="ECO:0007669"/>
    <property type="project" value="InterPro"/>
</dbReference>
<dbReference type="InterPro" id="IPR013222">
    <property type="entry name" value="Glyco_hyd_98_carb-bd"/>
</dbReference>
<dbReference type="PANTHER" id="PTHR11452:SF75">
    <property type="entry name" value="ALPHA-GALACTOSIDASE MEL1"/>
    <property type="match status" value="1"/>
</dbReference>
<dbReference type="InterPro" id="IPR008979">
    <property type="entry name" value="Galactose-bd-like_sf"/>
</dbReference>
<dbReference type="InterPro" id="IPR002241">
    <property type="entry name" value="Glyco_hydro_27"/>
</dbReference>
<name>A0A4Q6XMZ5_9SPHN</name>
<dbReference type="Gene3D" id="2.60.40.1180">
    <property type="entry name" value="Golgi alpha-mannosidase II"/>
    <property type="match status" value="1"/>
</dbReference>
<evidence type="ECO:0000256" key="5">
    <source>
        <dbReference type="RuleBase" id="RU361168"/>
    </source>
</evidence>
<organism evidence="7 8">
    <name type="scientific">Sphingomonas populi</name>
    <dbReference type="NCBI Taxonomy" id="2484750"/>
    <lineage>
        <taxon>Bacteria</taxon>
        <taxon>Pseudomonadati</taxon>
        <taxon>Pseudomonadota</taxon>
        <taxon>Alphaproteobacteria</taxon>
        <taxon>Sphingomonadales</taxon>
        <taxon>Sphingomonadaceae</taxon>
        <taxon>Sphingomonas</taxon>
    </lineage>
</organism>
<sequence>MSMRRKSARSRAIVDTGLARKGYRFINVDDGWALRRLPDGRIRIRDSMFPSAAVRPSETGSFKPFTDYIHSLGLKAGLYTDIGRNTCAQIWDADSPNLPVGTIAERQVGSFGHAAQDIRTMFADWRFDYVKIDACGVADYTSAAAPVKADQYQAFAPMIVRGNIPASDAGAVEKLYATLGDAVRRWGGDAAVLSICAWGEALSPLWGHRRGNLWRTSPDIEFTWQSMLGNIDSMVDGALYAGPGHWNDPDMLAIGHGDFDAHHLVEARSHFTMWAIMASPLLLGYDLRTAAPALLDIVGNPEVIAIDQDPAGNQGVPYRTGETMVVVRTLAGTGARAAALFNRGNAPVEARVTWQQLGFAPGRRAAVRDVWARRDREDATDTITAKLPAHGAVLLRVRGTPADPNAALLDEMPARMNIAVDGLSPATALPMGQFPARIGSAPDGSPLTANGRRLANGIGLFANSRIEVRSDGQFRRFFATPLVLSGTQPVRFRIYADRTLVKEIAADRSAEARSIEADVEGARVVELVAVGAPGDRGRPAMVGWGDAGFRR</sequence>
<dbReference type="PRINTS" id="PR00740">
    <property type="entry name" value="GLHYDRLASE27"/>
</dbReference>
<dbReference type="EC" id="3.2.1.22" evidence="5"/>
<keyword evidence="8" id="KW-1185">Reference proteome</keyword>
<evidence type="ECO:0000313" key="8">
    <source>
        <dbReference type="Proteomes" id="UP000292085"/>
    </source>
</evidence>
<dbReference type="Pfam" id="PF17801">
    <property type="entry name" value="Melibiase_C"/>
    <property type="match status" value="1"/>
</dbReference>
<keyword evidence="4 5" id="KW-0326">Glycosidase</keyword>
<dbReference type="AlphaFoldDB" id="A0A4Q6XMZ5"/>
<dbReference type="CDD" id="cd14792">
    <property type="entry name" value="GH27"/>
    <property type="match status" value="1"/>
</dbReference>
<proteinExistence type="inferred from homology"/>
<dbReference type="InterPro" id="IPR013785">
    <property type="entry name" value="Aldolase_TIM"/>
</dbReference>
<dbReference type="SMART" id="SM00776">
    <property type="entry name" value="NPCBM"/>
    <property type="match status" value="1"/>
</dbReference>
<evidence type="ECO:0000256" key="4">
    <source>
        <dbReference type="ARBA" id="ARBA00023295"/>
    </source>
</evidence>
<gene>
    <name evidence="7" type="ORF">EWE75_20315</name>
</gene>
<protein>
    <recommendedName>
        <fullName evidence="5">Alpha-galactosidase</fullName>
        <ecNumber evidence="5">3.2.1.22</ecNumber>
    </recommendedName>
    <alternativeName>
        <fullName evidence="5">Melibiase</fullName>
    </alternativeName>
</protein>
<feature type="domain" description="Glycosyl hydrolase family 98 putative carbohydrate-binding module" evidence="6">
    <location>
        <begin position="420"/>
        <end position="551"/>
    </location>
</feature>
<dbReference type="SUPFAM" id="SSF49785">
    <property type="entry name" value="Galactose-binding domain-like"/>
    <property type="match status" value="1"/>
</dbReference>
<dbReference type="Gene3D" id="2.60.120.1060">
    <property type="entry name" value="NPCBM/NEW2 domain"/>
    <property type="match status" value="1"/>
</dbReference>
<evidence type="ECO:0000313" key="7">
    <source>
        <dbReference type="EMBL" id="RZF60945.1"/>
    </source>
</evidence>
<dbReference type="PANTHER" id="PTHR11452">
    <property type="entry name" value="ALPHA-GALACTOSIDASE/ALPHA-N-ACETYLGALACTOSAMINIDASE"/>
    <property type="match status" value="1"/>
</dbReference>
<evidence type="ECO:0000259" key="6">
    <source>
        <dbReference type="SMART" id="SM00776"/>
    </source>
</evidence>
<dbReference type="Pfam" id="PF16499">
    <property type="entry name" value="Melibiase_2"/>
    <property type="match status" value="2"/>
</dbReference>
<dbReference type="InterPro" id="IPR041233">
    <property type="entry name" value="Melibiase_C"/>
</dbReference>